<dbReference type="GO" id="GO:0008360">
    <property type="term" value="P:regulation of cell shape"/>
    <property type="evidence" value="ECO:0007669"/>
    <property type="project" value="UniProtKB-KW"/>
</dbReference>
<evidence type="ECO:0000256" key="9">
    <source>
        <dbReference type="ARBA" id="ARBA00022801"/>
    </source>
</evidence>
<evidence type="ECO:0000256" key="17">
    <source>
        <dbReference type="SAM" id="Phobius"/>
    </source>
</evidence>
<evidence type="ECO:0000256" key="6">
    <source>
        <dbReference type="ARBA" id="ARBA00022670"/>
    </source>
</evidence>
<dbReference type="GO" id="GO:0009252">
    <property type="term" value="P:peptidoglycan biosynthetic process"/>
    <property type="evidence" value="ECO:0007669"/>
    <property type="project" value="UniProtKB-KW"/>
</dbReference>
<dbReference type="InterPro" id="IPR023346">
    <property type="entry name" value="Lysozyme-like_dom_sf"/>
</dbReference>
<dbReference type="GO" id="GO:0030288">
    <property type="term" value="C:outer membrane-bounded periplasmic space"/>
    <property type="evidence" value="ECO:0007669"/>
    <property type="project" value="TreeGrafter"/>
</dbReference>
<evidence type="ECO:0000259" key="19">
    <source>
        <dbReference type="Pfam" id="PF00912"/>
    </source>
</evidence>
<dbReference type="GO" id="GO:0006508">
    <property type="term" value="P:proteolysis"/>
    <property type="evidence" value="ECO:0007669"/>
    <property type="project" value="UniProtKB-KW"/>
</dbReference>
<evidence type="ECO:0000256" key="8">
    <source>
        <dbReference type="ARBA" id="ARBA00022679"/>
    </source>
</evidence>
<evidence type="ECO:0000256" key="5">
    <source>
        <dbReference type="ARBA" id="ARBA00022645"/>
    </source>
</evidence>
<dbReference type="GO" id="GO:0005886">
    <property type="term" value="C:plasma membrane"/>
    <property type="evidence" value="ECO:0007669"/>
    <property type="project" value="UniProtKB-SubCell"/>
</dbReference>
<dbReference type="GO" id="GO:0008658">
    <property type="term" value="F:penicillin binding"/>
    <property type="evidence" value="ECO:0007669"/>
    <property type="project" value="InterPro"/>
</dbReference>
<dbReference type="Pfam" id="PF00905">
    <property type="entry name" value="Transpeptidase"/>
    <property type="match status" value="1"/>
</dbReference>
<keyword evidence="6" id="KW-0645">Protease</keyword>
<keyword evidence="11" id="KW-0573">Peptidoglycan synthesis</keyword>
<dbReference type="SUPFAM" id="SSF53955">
    <property type="entry name" value="Lysozyme-like"/>
    <property type="match status" value="1"/>
</dbReference>
<comment type="similarity">
    <text evidence="2">In the C-terminal section; belongs to the transpeptidase family.</text>
</comment>
<keyword evidence="10" id="KW-0133">Cell shape</keyword>
<evidence type="ECO:0000256" key="10">
    <source>
        <dbReference type="ARBA" id="ARBA00022960"/>
    </source>
</evidence>
<dbReference type="FunFam" id="1.10.3810.10:FF:000001">
    <property type="entry name" value="Penicillin-binding protein 1A"/>
    <property type="match status" value="1"/>
</dbReference>
<dbReference type="PANTHER" id="PTHR32282">
    <property type="entry name" value="BINDING PROTEIN TRANSPEPTIDASE, PUTATIVE-RELATED"/>
    <property type="match status" value="1"/>
</dbReference>
<keyword evidence="13" id="KW-0511">Multifunctional enzyme</keyword>
<evidence type="ECO:0000256" key="1">
    <source>
        <dbReference type="ARBA" id="ARBA00004236"/>
    </source>
</evidence>
<keyword evidence="17" id="KW-0812">Transmembrane</keyword>
<evidence type="ECO:0000256" key="14">
    <source>
        <dbReference type="ARBA" id="ARBA00023316"/>
    </source>
</evidence>
<evidence type="ECO:0000256" key="11">
    <source>
        <dbReference type="ARBA" id="ARBA00022984"/>
    </source>
</evidence>
<proteinExistence type="inferred from homology"/>
<feature type="domain" description="Penicillin-binding protein transpeptidase" evidence="18">
    <location>
        <begin position="365"/>
        <end position="615"/>
    </location>
</feature>
<dbReference type="Gene3D" id="3.40.710.10">
    <property type="entry name" value="DD-peptidase/beta-lactamase superfamily"/>
    <property type="match status" value="1"/>
</dbReference>
<evidence type="ECO:0000256" key="16">
    <source>
        <dbReference type="ARBA" id="ARBA00049902"/>
    </source>
</evidence>
<dbReference type="InterPro" id="IPR036950">
    <property type="entry name" value="PBP_transglycosylase"/>
</dbReference>
<name>A0A7C4TJ61_UNCKA</name>
<comment type="catalytic activity">
    <reaction evidence="16">
        <text>[GlcNAc-(1-&gt;4)-Mur2Ac(oyl-L-Ala-gamma-D-Glu-L-Lys-D-Ala-D-Ala)](n)-di-trans,octa-cis-undecaprenyl diphosphate + beta-D-GlcNAc-(1-&gt;4)-Mur2Ac(oyl-L-Ala-gamma-D-Glu-L-Lys-D-Ala-D-Ala)-di-trans,octa-cis-undecaprenyl diphosphate = [GlcNAc-(1-&gt;4)-Mur2Ac(oyl-L-Ala-gamma-D-Glu-L-Lys-D-Ala-D-Ala)](n+1)-di-trans,octa-cis-undecaprenyl diphosphate + di-trans,octa-cis-undecaprenyl diphosphate + H(+)</text>
        <dbReference type="Rhea" id="RHEA:23708"/>
        <dbReference type="Rhea" id="RHEA-COMP:9602"/>
        <dbReference type="Rhea" id="RHEA-COMP:9603"/>
        <dbReference type="ChEBI" id="CHEBI:15378"/>
        <dbReference type="ChEBI" id="CHEBI:58405"/>
        <dbReference type="ChEBI" id="CHEBI:60033"/>
        <dbReference type="ChEBI" id="CHEBI:78435"/>
        <dbReference type="EC" id="2.4.99.28"/>
    </reaction>
</comment>
<accession>A0A7C4TJ61</accession>
<evidence type="ECO:0000256" key="15">
    <source>
        <dbReference type="ARBA" id="ARBA00034000"/>
    </source>
</evidence>
<keyword evidence="9" id="KW-0378">Hydrolase</keyword>
<evidence type="ECO:0000256" key="12">
    <source>
        <dbReference type="ARBA" id="ARBA00023136"/>
    </source>
</evidence>
<dbReference type="Gene3D" id="1.10.3810.10">
    <property type="entry name" value="Biosynthetic peptidoglycan transglycosylase-like"/>
    <property type="match status" value="1"/>
</dbReference>
<gene>
    <name evidence="20" type="ORF">ENR63_00680</name>
</gene>
<keyword evidence="5" id="KW-0121">Carboxypeptidase</keyword>
<feature type="domain" description="Glycosyl transferase family 51" evidence="19">
    <location>
        <begin position="92"/>
        <end position="274"/>
    </location>
</feature>
<comment type="subcellular location">
    <subcellularLocation>
        <location evidence="1">Cell membrane</location>
    </subcellularLocation>
</comment>
<keyword evidence="7" id="KW-0328">Glycosyltransferase</keyword>
<evidence type="ECO:0000259" key="18">
    <source>
        <dbReference type="Pfam" id="PF00905"/>
    </source>
</evidence>
<evidence type="ECO:0000256" key="2">
    <source>
        <dbReference type="ARBA" id="ARBA00007090"/>
    </source>
</evidence>
<dbReference type="SUPFAM" id="SSF56601">
    <property type="entry name" value="beta-lactamase/transpeptidase-like"/>
    <property type="match status" value="1"/>
</dbReference>
<dbReference type="GO" id="GO:0008955">
    <property type="term" value="F:peptidoglycan glycosyltransferase activity"/>
    <property type="evidence" value="ECO:0007669"/>
    <property type="project" value="UniProtKB-EC"/>
</dbReference>
<feature type="transmembrane region" description="Helical" evidence="17">
    <location>
        <begin position="33"/>
        <end position="60"/>
    </location>
</feature>
<evidence type="ECO:0000256" key="4">
    <source>
        <dbReference type="ARBA" id="ARBA00022475"/>
    </source>
</evidence>
<evidence type="ECO:0000256" key="13">
    <source>
        <dbReference type="ARBA" id="ARBA00023268"/>
    </source>
</evidence>
<dbReference type="InterPro" id="IPR050396">
    <property type="entry name" value="Glycosyltr_51/Transpeptidase"/>
</dbReference>
<sequence>MTEKKSEKEKPEVISKPQKTPDWMRITGRFFKVIFFSITGVLVSLLLIGIVIGLGTYYSYAKSFKSAKKKSNSTQIIFYDNQKNIIYEGYGTKSPQEVTLSDVPDMLKKATLASEDANFYEHGAIDLRGIVRATIINVRNSQRPGYQKIYDLFSEKNYSQGGSTITQQLVKNIYLTNERSFERKIKEIVFSAELEKIKTKDQILQDYLNNVYYGEQALGISNAAKIYFGKEVSNLNLSEVSMLAGLPAAPTKLSPISGDYNLAKERQEYVLSKMIALGYISVEEAKEAANTELFFKSSNQDLVLRHPFFVDFVKKELAEKIGEEAMDRGGFEIYTTLDPKNQEIAEVKATEYMKKFSSRKVTNAAVVILDNKQGTLSAMVGGVDYDKSKVNVATSLRQPGSSFKPIVYLAGILNGFTASSILPDKFVNFGGNPPYIPKNYDGSYHGNVTVRTALQNSLNIPAVEMTKLVGVEKVAETAKTLGISSLLDNPTSYGLTIGLGSAEVKLYELARAYSVLANNGRGSGFSGISKIVDSEGTEIYTTPKSFSQIIDEKAAYIMANILSDNKARSMVFGSNSPLYLKDRPVAAKTGTTDNYADSWTMGFTPQYTVGVWMGNNDRTVMARVSGIEGAAYIWHDIIEAIHQGLPVEQFTKPAGLKELYIDSKTGLPAQKQSKPYQLEYYLPGTEPTKDTKFDYIKDINK</sequence>
<dbReference type="InterPro" id="IPR012338">
    <property type="entry name" value="Beta-lactam/transpept-like"/>
</dbReference>
<dbReference type="AlphaFoldDB" id="A0A7C4TJ61"/>
<comment type="catalytic activity">
    <reaction evidence="15">
        <text>Preferential cleavage: (Ac)2-L-Lys-D-Ala-|-D-Ala. Also transpeptidation of peptidyl-alanyl moieties that are N-acyl substituents of D-alanine.</text>
        <dbReference type="EC" id="3.4.16.4"/>
    </reaction>
</comment>
<dbReference type="Pfam" id="PF00912">
    <property type="entry name" value="Transgly"/>
    <property type="match status" value="1"/>
</dbReference>
<keyword evidence="12 17" id="KW-0472">Membrane</keyword>
<dbReference type="NCBIfam" id="TIGR02074">
    <property type="entry name" value="PBP_1a_fam"/>
    <property type="match status" value="1"/>
</dbReference>
<dbReference type="GO" id="GO:0071555">
    <property type="term" value="P:cell wall organization"/>
    <property type="evidence" value="ECO:0007669"/>
    <property type="project" value="UniProtKB-KW"/>
</dbReference>
<protein>
    <submittedName>
        <fullName evidence="20">PBP1A family penicillin-binding protein</fullName>
    </submittedName>
</protein>
<keyword evidence="14" id="KW-0961">Cell wall biogenesis/degradation</keyword>
<dbReference type="InterPro" id="IPR001460">
    <property type="entry name" value="PCN-bd_Tpept"/>
</dbReference>
<evidence type="ECO:0000313" key="20">
    <source>
        <dbReference type="EMBL" id="HGW29426.1"/>
    </source>
</evidence>
<dbReference type="GO" id="GO:0009002">
    <property type="term" value="F:serine-type D-Ala-D-Ala carboxypeptidase activity"/>
    <property type="evidence" value="ECO:0007669"/>
    <property type="project" value="UniProtKB-EC"/>
</dbReference>
<comment type="caution">
    <text evidence="20">The sequence shown here is derived from an EMBL/GenBank/DDBJ whole genome shotgun (WGS) entry which is preliminary data.</text>
</comment>
<dbReference type="PANTHER" id="PTHR32282:SF11">
    <property type="entry name" value="PENICILLIN-BINDING PROTEIN 1B"/>
    <property type="match status" value="1"/>
</dbReference>
<evidence type="ECO:0000256" key="7">
    <source>
        <dbReference type="ARBA" id="ARBA00022676"/>
    </source>
</evidence>
<keyword evidence="4" id="KW-1003">Cell membrane</keyword>
<dbReference type="EMBL" id="DSRT01000036">
    <property type="protein sequence ID" value="HGW29426.1"/>
    <property type="molecule type" value="Genomic_DNA"/>
</dbReference>
<reference evidence="20" key="1">
    <citation type="journal article" date="2020" name="mSystems">
        <title>Genome- and Community-Level Interaction Insights into Carbon Utilization and Element Cycling Functions of Hydrothermarchaeota in Hydrothermal Sediment.</title>
        <authorList>
            <person name="Zhou Z."/>
            <person name="Liu Y."/>
            <person name="Xu W."/>
            <person name="Pan J."/>
            <person name="Luo Z.H."/>
            <person name="Li M."/>
        </authorList>
    </citation>
    <scope>NUCLEOTIDE SEQUENCE [LARGE SCALE GENOMIC DNA]</scope>
    <source>
        <strain evidence="20">SpSt-417</strain>
    </source>
</reference>
<comment type="similarity">
    <text evidence="3">In the N-terminal section; belongs to the glycosyltransferase 51 family.</text>
</comment>
<keyword evidence="8" id="KW-0808">Transferase</keyword>
<evidence type="ECO:0000256" key="3">
    <source>
        <dbReference type="ARBA" id="ARBA00007739"/>
    </source>
</evidence>
<organism evidence="20">
    <name type="scientific">candidate division WWE3 bacterium</name>
    <dbReference type="NCBI Taxonomy" id="2053526"/>
    <lineage>
        <taxon>Bacteria</taxon>
        <taxon>Katanobacteria</taxon>
    </lineage>
</organism>
<dbReference type="InterPro" id="IPR001264">
    <property type="entry name" value="Glyco_trans_51"/>
</dbReference>
<keyword evidence="17" id="KW-1133">Transmembrane helix</keyword>